<dbReference type="InterPro" id="IPR051164">
    <property type="entry name" value="NmrA-like_oxidored"/>
</dbReference>
<feature type="domain" description="NmrA-like" evidence="2">
    <location>
        <begin position="188"/>
        <end position="335"/>
    </location>
</feature>
<feature type="domain" description="NmrA-like" evidence="2">
    <location>
        <begin position="358"/>
        <end position="610"/>
    </location>
</feature>
<name>A0A9K3LUT6_9STRA</name>
<reference evidence="3" key="2">
    <citation type="submission" date="2021-04" db="EMBL/GenBank/DDBJ databases">
        <authorList>
            <person name="Podell S."/>
        </authorList>
    </citation>
    <scope>NUCLEOTIDE SEQUENCE</scope>
    <source>
        <strain evidence="3">Hildebrandi</strain>
    </source>
</reference>
<dbReference type="AlphaFoldDB" id="A0A9K3LUT6"/>
<evidence type="ECO:0000256" key="1">
    <source>
        <dbReference type="ARBA" id="ARBA00022857"/>
    </source>
</evidence>
<organism evidence="3 4">
    <name type="scientific">Nitzschia inconspicua</name>
    <dbReference type="NCBI Taxonomy" id="303405"/>
    <lineage>
        <taxon>Eukaryota</taxon>
        <taxon>Sar</taxon>
        <taxon>Stramenopiles</taxon>
        <taxon>Ochrophyta</taxon>
        <taxon>Bacillariophyta</taxon>
        <taxon>Bacillariophyceae</taxon>
        <taxon>Bacillariophycidae</taxon>
        <taxon>Bacillariales</taxon>
        <taxon>Bacillariaceae</taxon>
        <taxon>Nitzschia</taxon>
    </lineage>
</organism>
<sequence length="677" mass="75554">MNNQPALVFGASGEQGRAVLEGFVDAGYHPVFAFTSNRETVDDKYLTDALQCVVLEGNIDNPVDVASALRTTKAQAIFLTTTTNMPVVVKAAGGFQAAQDEECETIVQWFQTLQQVYQEDKLPRTVVFSTRDNVQELARQKLRETGKVWIEPLDDGSIVPHFSGKGRGGEEASKTLLSTPDLKLIQLTMPFFYSNFLGFFCPLPNEERTFWELCGSFGSGDAKIDMMAVTDLGPIVVNVLNQVEKYQGKILRLASERISMDEVAKAFSDLFGKDVVYNPLLPKELAELQFHSIPSAPAFAQMCQFLGDSQELKHDLELTATLLKPRKPTNFENWLLLHSDSTAFSRVGLDRDGPDLTKICVFGALSPQGKAVVKGLLNDCRKTYQIRCTTRQDIDGSAEIEEMIALDPKRVSFVQADFDDLASCQKAAKGCDGAFLAADLQESLQSSSLEEEERHVQNIIDACEGCVRHLVFSTMESIDNVNKDLPEKELLEFSARARAAAYARSKNLSVTFVLMPCYSEIFFDMMEVRRDSDGQEKVVMKVPRGQDNAKVMVMSIDELGSAVASIFHSYQVYAGHEIGLMTEFVTAHEVKSMIQDILDVDLSVETENIETNEWIEARDTYMRDLGQVFAGLSHANAVTSRHSIAKTYKLAPNIRSLRRWVEENRENPSFREKLGLR</sequence>
<dbReference type="Pfam" id="PF05368">
    <property type="entry name" value="NmrA"/>
    <property type="match status" value="2"/>
</dbReference>
<dbReference type="PANTHER" id="PTHR42748:SF7">
    <property type="entry name" value="NMRA LIKE REDOX SENSOR 1-RELATED"/>
    <property type="match status" value="1"/>
</dbReference>
<dbReference type="OrthoDB" id="300709at2759"/>
<evidence type="ECO:0000313" key="3">
    <source>
        <dbReference type="EMBL" id="KAG7367461.1"/>
    </source>
</evidence>
<dbReference type="Proteomes" id="UP000693970">
    <property type="component" value="Unassembled WGS sequence"/>
</dbReference>
<dbReference type="InterPro" id="IPR008030">
    <property type="entry name" value="NmrA-like"/>
</dbReference>
<dbReference type="EMBL" id="JAGRRH010000007">
    <property type="protein sequence ID" value="KAG7367461.1"/>
    <property type="molecule type" value="Genomic_DNA"/>
</dbReference>
<keyword evidence="1" id="KW-0521">NADP</keyword>
<gene>
    <name evidence="3" type="ORF">IV203_030132</name>
</gene>
<proteinExistence type="predicted"/>
<evidence type="ECO:0000259" key="2">
    <source>
        <dbReference type="Pfam" id="PF05368"/>
    </source>
</evidence>
<comment type="caution">
    <text evidence="3">The sequence shown here is derived from an EMBL/GenBank/DDBJ whole genome shotgun (WGS) entry which is preliminary data.</text>
</comment>
<dbReference type="GO" id="GO:0005634">
    <property type="term" value="C:nucleus"/>
    <property type="evidence" value="ECO:0007669"/>
    <property type="project" value="TreeGrafter"/>
</dbReference>
<reference evidence="3" key="1">
    <citation type="journal article" date="2021" name="Sci. Rep.">
        <title>Diploid genomic architecture of Nitzschia inconspicua, an elite biomass production diatom.</title>
        <authorList>
            <person name="Oliver A."/>
            <person name="Podell S."/>
            <person name="Pinowska A."/>
            <person name="Traller J.C."/>
            <person name="Smith S.R."/>
            <person name="McClure R."/>
            <person name="Beliaev A."/>
            <person name="Bohutskyi P."/>
            <person name="Hill E.A."/>
            <person name="Rabines A."/>
            <person name="Zheng H."/>
            <person name="Allen L.Z."/>
            <person name="Kuo A."/>
            <person name="Grigoriev I.V."/>
            <person name="Allen A.E."/>
            <person name="Hazlebeck D."/>
            <person name="Allen E.E."/>
        </authorList>
    </citation>
    <scope>NUCLEOTIDE SEQUENCE</scope>
    <source>
        <strain evidence="3">Hildebrandi</strain>
    </source>
</reference>
<dbReference type="PANTHER" id="PTHR42748">
    <property type="entry name" value="NITROGEN METABOLITE REPRESSION PROTEIN NMRA FAMILY MEMBER"/>
    <property type="match status" value="1"/>
</dbReference>
<keyword evidence="4" id="KW-1185">Reference proteome</keyword>
<evidence type="ECO:0000313" key="4">
    <source>
        <dbReference type="Proteomes" id="UP000693970"/>
    </source>
</evidence>
<accession>A0A9K3LUT6</accession>
<protein>
    <submittedName>
        <fullName evidence="3">NmrA family protein</fullName>
    </submittedName>
</protein>